<comment type="caution">
    <text evidence="1">The sequence shown here is derived from an EMBL/GenBank/DDBJ whole genome shotgun (WGS) entry which is preliminary data.</text>
</comment>
<dbReference type="EMBL" id="AEPD01000017">
    <property type="protein sequence ID" value="EFU31232.1"/>
    <property type="molecule type" value="Genomic_DNA"/>
</dbReference>
<sequence length="72" mass="7417">MDVFGENGDNRDMLKEGYVGGNGCDLICPTTPAPPPKEEGKANAGKCFLSGQAPIIPCAILGSPPPKEEGES</sequence>
<gene>
    <name evidence="1" type="ORF">HMPREF6485_0948</name>
</gene>
<evidence type="ECO:0000313" key="1">
    <source>
        <dbReference type="EMBL" id="EFU31232.1"/>
    </source>
</evidence>
<dbReference type="AlphaFoldDB" id="E6K5B4"/>
<evidence type="ECO:0000313" key="2">
    <source>
        <dbReference type="Proteomes" id="UP000003112"/>
    </source>
</evidence>
<organism evidence="1 2">
    <name type="scientific">Segatella buccae ATCC 33574</name>
    <dbReference type="NCBI Taxonomy" id="873513"/>
    <lineage>
        <taxon>Bacteria</taxon>
        <taxon>Pseudomonadati</taxon>
        <taxon>Bacteroidota</taxon>
        <taxon>Bacteroidia</taxon>
        <taxon>Bacteroidales</taxon>
        <taxon>Prevotellaceae</taxon>
        <taxon>Segatella</taxon>
    </lineage>
</organism>
<protein>
    <submittedName>
        <fullName evidence="1">Uncharacterized protein</fullName>
    </submittedName>
</protein>
<accession>E6K5B4</accession>
<reference evidence="1 2" key="1">
    <citation type="submission" date="2010-10" db="EMBL/GenBank/DDBJ databases">
        <authorList>
            <person name="Muzny D."/>
            <person name="Qin X."/>
            <person name="Deng J."/>
            <person name="Jiang H."/>
            <person name="Liu Y."/>
            <person name="Qu J."/>
            <person name="Song X.-Z."/>
            <person name="Zhang L."/>
            <person name="Thornton R."/>
            <person name="Coyle M."/>
            <person name="Francisco L."/>
            <person name="Jackson L."/>
            <person name="Javaid M."/>
            <person name="Korchina V."/>
            <person name="Kovar C."/>
            <person name="Mata R."/>
            <person name="Mathew T."/>
            <person name="Ngo R."/>
            <person name="Nguyen L."/>
            <person name="Nguyen N."/>
            <person name="Okwuonu G."/>
            <person name="Ongeri F."/>
            <person name="Pham C."/>
            <person name="Simmons D."/>
            <person name="Wilczek-Boney K."/>
            <person name="Hale W."/>
            <person name="Jakkamsetti A."/>
            <person name="Pham P."/>
            <person name="Ruth R."/>
            <person name="San Lucas F."/>
            <person name="Warren J."/>
            <person name="Zhang J."/>
            <person name="Zhao Z."/>
            <person name="Zhou C."/>
            <person name="Zhu D."/>
            <person name="Lee S."/>
            <person name="Bess C."/>
            <person name="Blankenburg K."/>
            <person name="Forbes L."/>
            <person name="Fu Q."/>
            <person name="Gubbala S."/>
            <person name="Hirani K."/>
            <person name="Jayaseelan J.C."/>
            <person name="Lara F."/>
            <person name="Munidasa M."/>
            <person name="Palculict T."/>
            <person name="Patil S."/>
            <person name="Pu L.-L."/>
            <person name="Saada N."/>
            <person name="Tang L."/>
            <person name="Weissenberger G."/>
            <person name="Zhu Y."/>
            <person name="Hemphill L."/>
            <person name="Shang Y."/>
            <person name="Youmans B."/>
            <person name="Ayvaz T."/>
            <person name="Ross M."/>
            <person name="Santibanez J."/>
            <person name="Aqrawi P."/>
            <person name="Gross S."/>
            <person name="Joshi V."/>
            <person name="Fowler G."/>
            <person name="Nazareth L."/>
            <person name="Reid J."/>
            <person name="Worley K."/>
            <person name="Petrosino J."/>
            <person name="Highlander S."/>
            <person name="Gibbs R."/>
        </authorList>
    </citation>
    <scope>NUCLEOTIDE SEQUENCE [LARGE SCALE GENOMIC DNA]</scope>
    <source>
        <strain evidence="1 2">ATCC 33574</strain>
    </source>
</reference>
<proteinExistence type="predicted"/>
<name>E6K5B4_9BACT</name>
<dbReference type="Proteomes" id="UP000003112">
    <property type="component" value="Unassembled WGS sequence"/>
</dbReference>
<keyword evidence="2" id="KW-1185">Reference proteome</keyword>
<dbReference type="HOGENOM" id="CLU_2718941_0_0_10"/>